<keyword evidence="1" id="KW-0812">Transmembrane</keyword>
<gene>
    <name evidence="2" type="ORF">ABDJ38_14175</name>
</gene>
<keyword evidence="3" id="KW-1185">Reference proteome</keyword>
<evidence type="ECO:0000256" key="1">
    <source>
        <dbReference type="SAM" id="Phobius"/>
    </source>
</evidence>
<organism evidence="2 3">
    <name type="scientific">Aurantiacibacter flavus</name>
    <dbReference type="NCBI Taxonomy" id="3145232"/>
    <lineage>
        <taxon>Bacteria</taxon>
        <taxon>Pseudomonadati</taxon>
        <taxon>Pseudomonadota</taxon>
        <taxon>Alphaproteobacteria</taxon>
        <taxon>Sphingomonadales</taxon>
        <taxon>Erythrobacteraceae</taxon>
        <taxon>Aurantiacibacter</taxon>
    </lineage>
</organism>
<dbReference type="EMBL" id="JBDLBR010000005">
    <property type="protein sequence ID" value="MEN7538325.1"/>
    <property type="molecule type" value="Genomic_DNA"/>
</dbReference>
<feature type="transmembrane region" description="Helical" evidence="1">
    <location>
        <begin position="108"/>
        <end position="124"/>
    </location>
</feature>
<feature type="transmembrane region" description="Helical" evidence="1">
    <location>
        <begin position="12"/>
        <end position="31"/>
    </location>
</feature>
<keyword evidence="1" id="KW-0472">Membrane</keyword>
<feature type="transmembrane region" description="Helical" evidence="1">
    <location>
        <begin position="43"/>
        <end position="63"/>
    </location>
</feature>
<sequence>MRVPTYMKRYLSRIILFMSGYCVVLVGGIVLRDGGAGPEVRVAMALLSAGMICGVFWTIFRLLAECDDEYQRMLWVKQVLLATAATLAISTCWQFLAVFEVLAEGPRWFGVMWLAMFGFASPVVR</sequence>
<comment type="caution">
    <text evidence="2">The sequence shown here is derived from an EMBL/GenBank/DDBJ whole genome shotgun (WGS) entry which is preliminary data.</text>
</comment>
<protein>
    <submittedName>
        <fullName evidence="2">Uncharacterized protein</fullName>
    </submittedName>
</protein>
<feature type="transmembrane region" description="Helical" evidence="1">
    <location>
        <begin position="75"/>
        <end position="96"/>
    </location>
</feature>
<keyword evidence="1" id="KW-1133">Transmembrane helix</keyword>
<dbReference type="RefSeq" id="WP_346785783.1">
    <property type="nucleotide sequence ID" value="NZ_JBDLBR010000005.1"/>
</dbReference>
<reference evidence="2 3" key="1">
    <citation type="submission" date="2024-05" db="EMBL/GenBank/DDBJ databases">
        <authorList>
            <person name="Park S."/>
        </authorList>
    </citation>
    <scope>NUCLEOTIDE SEQUENCE [LARGE SCALE GENOMIC DNA]</scope>
    <source>
        <strain evidence="2 3">DGU5</strain>
    </source>
</reference>
<dbReference type="Proteomes" id="UP001484535">
    <property type="component" value="Unassembled WGS sequence"/>
</dbReference>
<accession>A0ABV0D308</accession>
<evidence type="ECO:0000313" key="2">
    <source>
        <dbReference type="EMBL" id="MEN7538325.1"/>
    </source>
</evidence>
<proteinExistence type="predicted"/>
<evidence type="ECO:0000313" key="3">
    <source>
        <dbReference type="Proteomes" id="UP001484535"/>
    </source>
</evidence>
<name>A0ABV0D308_9SPHN</name>